<proteinExistence type="predicted"/>
<dbReference type="InterPro" id="IPR005642">
    <property type="entry name" value="LysO"/>
</dbReference>
<accession>A0ABS5PSH6</accession>
<name>A0ABS5PSH6_9FIRM</name>
<keyword evidence="1" id="KW-1133">Transmembrane helix</keyword>
<protein>
    <submittedName>
        <fullName evidence="2">LysO family transporter</fullName>
    </submittedName>
</protein>
<evidence type="ECO:0000313" key="2">
    <source>
        <dbReference type="EMBL" id="MBS7528048.1"/>
    </source>
</evidence>
<keyword evidence="3" id="KW-1185">Reference proteome</keyword>
<dbReference type="RefSeq" id="WP_213237910.1">
    <property type="nucleotide sequence ID" value="NZ_JAHBCL010000030.1"/>
</dbReference>
<feature type="transmembrane region" description="Helical" evidence="1">
    <location>
        <begin position="62"/>
        <end position="85"/>
    </location>
</feature>
<sequence>MMIVLYMALLLVGAWLSYRNRINEVWYKRLEPIQMWCLYFLLVVMGMRIGSDREILSAFFQIGLHASVFAVFSVAGSVLVVYGMLRMVGGRDDR</sequence>
<evidence type="ECO:0000313" key="3">
    <source>
        <dbReference type="Proteomes" id="UP000746471"/>
    </source>
</evidence>
<keyword evidence="1" id="KW-0472">Membrane</keyword>
<comment type="caution">
    <text evidence="2">The sequence shown here is derived from an EMBL/GenBank/DDBJ whole genome shotgun (WGS) entry which is preliminary data.</text>
</comment>
<feature type="transmembrane region" description="Helical" evidence="1">
    <location>
        <begin position="29"/>
        <end position="50"/>
    </location>
</feature>
<evidence type="ECO:0000256" key="1">
    <source>
        <dbReference type="SAM" id="Phobius"/>
    </source>
</evidence>
<gene>
    <name evidence="2" type="ORF">KHM83_15285</name>
</gene>
<dbReference type="EMBL" id="JAHBCL010000030">
    <property type="protein sequence ID" value="MBS7528048.1"/>
    <property type="molecule type" value="Genomic_DNA"/>
</dbReference>
<dbReference type="Pfam" id="PF03956">
    <property type="entry name" value="Lys_export"/>
    <property type="match status" value="1"/>
</dbReference>
<dbReference type="Proteomes" id="UP000746471">
    <property type="component" value="Unassembled WGS sequence"/>
</dbReference>
<organism evidence="2 3">
    <name type="scientific">Fusibacter paucivorans</name>
    <dbReference type="NCBI Taxonomy" id="76009"/>
    <lineage>
        <taxon>Bacteria</taxon>
        <taxon>Bacillati</taxon>
        <taxon>Bacillota</taxon>
        <taxon>Clostridia</taxon>
        <taxon>Eubacteriales</taxon>
        <taxon>Eubacteriales Family XII. Incertae Sedis</taxon>
        <taxon>Fusibacter</taxon>
    </lineage>
</organism>
<reference evidence="2 3" key="1">
    <citation type="submission" date="2021-05" db="EMBL/GenBank/DDBJ databases">
        <title>Fusibacter ferrireducens sp. nov., an anaerobic, sulfur- and Fe-reducing bacterium isolated from the mangrove sediment.</title>
        <authorList>
            <person name="Qiu D."/>
        </authorList>
    </citation>
    <scope>NUCLEOTIDE SEQUENCE [LARGE SCALE GENOMIC DNA]</scope>
    <source>
        <strain evidence="2 3">DSM 12116</strain>
    </source>
</reference>
<keyword evidence="1" id="KW-0812">Transmembrane</keyword>